<dbReference type="PROSITE" id="PS00022">
    <property type="entry name" value="EGF_1"/>
    <property type="match status" value="7"/>
</dbReference>
<feature type="domain" description="EGF-like" evidence="7">
    <location>
        <begin position="104"/>
        <end position="142"/>
    </location>
</feature>
<keyword evidence="10" id="KW-1185">Reference proteome</keyword>
<evidence type="ECO:0000313" key="10">
    <source>
        <dbReference type="Proteomes" id="UP000816034"/>
    </source>
</evidence>
<feature type="disulfide bond" evidence="4">
    <location>
        <begin position="983"/>
        <end position="992"/>
    </location>
</feature>
<protein>
    <submittedName>
        <fullName evidence="9">Uncharacterized protein</fullName>
    </submittedName>
</protein>
<evidence type="ECO:0000256" key="1">
    <source>
        <dbReference type="ARBA" id="ARBA00022536"/>
    </source>
</evidence>
<dbReference type="PROSITE" id="PS01248">
    <property type="entry name" value="EGF_LAM_1"/>
    <property type="match status" value="1"/>
</dbReference>
<feature type="disulfide bond" evidence="4">
    <location>
        <begin position="1140"/>
        <end position="1157"/>
    </location>
</feature>
<dbReference type="GO" id="GO:0042803">
    <property type="term" value="F:protein homodimerization activity"/>
    <property type="evidence" value="ECO:0007669"/>
    <property type="project" value="TreeGrafter"/>
</dbReference>
<keyword evidence="2" id="KW-0677">Repeat</keyword>
<evidence type="ECO:0000256" key="6">
    <source>
        <dbReference type="SAM" id="SignalP"/>
    </source>
</evidence>
<keyword evidence="5" id="KW-1133">Transmembrane helix</keyword>
<proteinExistence type="predicted"/>
<dbReference type="InterPro" id="IPR013783">
    <property type="entry name" value="Ig-like_fold"/>
</dbReference>
<dbReference type="Gene3D" id="2.60.40.10">
    <property type="entry name" value="Immunoglobulins"/>
    <property type="match status" value="1"/>
</dbReference>
<dbReference type="Pfam" id="PF07974">
    <property type="entry name" value="EGF_2"/>
    <property type="match status" value="1"/>
</dbReference>
<keyword evidence="5" id="KW-0472">Membrane</keyword>
<dbReference type="PROSITE" id="PS50026">
    <property type="entry name" value="EGF_3"/>
    <property type="match status" value="5"/>
</dbReference>
<reference evidence="9 10" key="1">
    <citation type="journal article" date="2018" name="BMC Genomics">
        <title>The genome of Naegleria lovaniensis, the basis for a comparative approach to unravel pathogenicity factors of the human pathogenic amoeba N. fowleri.</title>
        <authorList>
            <person name="Liechti N."/>
            <person name="Schurch N."/>
            <person name="Bruggmann R."/>
            <person name="Wittwer M."/>
        </authorList>
    </citation>
    <scope>NUCLEOTIDE SEQUENCE [LARGE SCALE GENOMIC DNA]</scope>
    <source>
        <strain evidence="9 10">ATCC 30569</strain>
    </source>
</reference>
<dbReference type="PROSITE" id="PS50038">
    <property type="entry name" value="FZ"/>
    <property type="match status" value="2"/>
</dbReference>
<dbReference type="InterPro" id="IPR051216">
    <property type="entry name" value="Teneurin"/>
</dbReference>
<dbReference type="InterPro" id="IPR020067">
    <property type="entry name" value="Frizzled_dom"/>
</dbReference>
<accession>A0AA88GDF1</accession>
<dbReference type="PANTHER" id="PTHR11219:SF69">
    <property type="entry name" value="TENEURIN-A"/>
    <property type="match status" value="1"/>
</dbReference>
<evidence type="ECO:0000313" key="9">
    <source>
        <dbReference type="EMBL" id="KAG2373390.1"/>
    </source>
</evidence>
<feature type="disulfide bond" evidence="4">
    <location>
        <begin position="766"/>
        <end position="775"/>
    </location>
</feature>
<evidence type="ECO:0000256" key="4">
    <source>
        <dbReference type="PROSITE-ProRule" id="PRU00076"/>
    </source>
</evidence>
<evidence type="ECO:0000259" key="7">
    <source>
        <dbReference type="PROSITE" id="PS50026"/>
    </source>
</evidence>
<dbReference type="GeneID" id="68104710"/>
<dbReference type="SMART" id="SM00181">
    <property type="entry name" value="EGF"/>
    <property type="match status" value="14"/>
</dbReference>
<feature type="disulfide bond" evidence="4">
    <location>
        <begin position="1159"/>
        <end position="1168"/>
    </location>
</feature>
<organism evidence="9 10">
    <name type="scientific">Naegleria lovaniensis</name>
    <name type="common">Amoeba</name>
    <dbReference type="NCBI Taxonomy" id="51637"/>
    <lineage>
        <taxon>Eukaryota</taxon>
        <taxon>Discoba</taxon>
        <taxon>Heterolobosea</taxon>
        <taxon>Tetramitia</taxon>
        <taxon>Eutetramitia</taxon>
        <taxon>Vahlkampfiidae</taxon>
        <taxon>Naegleria</taxon>
    </lineage>
</organism>
<feature type="transmembrane region" description="Helical" evidence="5">
    <location>
        <begin position="2194"/>
        <end position="2216"/>
    </location>
</feature>
<feature type="domain" description="FZ" evidence="8">
    <location>
        <begin position="182"/>
        <end position="345"/>
    </location>
</feature>
<dbReference type="Proteomes" id="UP000816034">
    <property type="component" value="Unassembled WGS sequence"/>
</dbReference>
<feature type="disulfide bond" evidence="4">
    <location>
        <begin position="1074"/>
        <end position="1083"/>
    </location>
</feature>
<feature type="chain" id="PRO_5041665010" evidence="6">
    <location>
        <begin position="27"/>
        <end position="2217"/>
    </location>
</feature>
<feature type="disulfide bond" evidence="4">
    <location>
        <begin position="748"/>
        <end position="758"/>
    </location>
</feature>
<dbReference type="Gene3D" id="2.10.25.10">
    <property type="entry name" value="Laminin"/>
    <property type="match status" value="5"/>
</dbReference>
<comment type="caution">
    <text evidence="4">Lacks conserved residue(s) required for the propagation of feature annotation.</text>
</comment>
<feature type="domain" description="EGF-like" evidence="7">
    <location>
        <begin position="744"/>
        <end position="776"/>
    </location>
</feature>
<sequence>MMRFETHSMAVVVAIVIIILTTHVQACTNSTECSAQYVCRQNQCVPVCFDIPAVMTSVVCGGTGHGRCMGPNNCTCDANRYGPQCQCVRVGDGSGNTGTGSVGGVDACLNTTIELRCSGHGALRMDGLTCECQSGFFGERCTSQSNTIPCSGPNYVMSTDGRCICAMGYSGINCSQSAPPIITTPHCMKYRSELILPECASIVNYEFMNTALIGNNEVHYNETQYEALLNEKMQALAEKARQQIQHDMRTFETCATTSENCKRALLTFSCMSVYPSCRYIGNGTPVPVKLCKESCMSLFGLMPSNNGTAGSATSVAGSNNDPNDMVGRICQNLTSSNANESCFMINPNNNNNSNPIFCGPNSIIMHNGSCMCEEGYTGTNCSLYNPRPQCIQYKFDYLNTKCTSHARYLYLNTLFGSTATNRQQFEERIREGFSSLSRSVDMMFENAKQMSSDCKTDACHFEMLKFICAYIYPACLHTTNDTSTVVSARMCKGSCLQTLTPRLNETQYRPLCDPLSNSDCIMYPDPVPQNGCGLHGQLQQNGICQCQDQYFGNDCSIYIPRPQCIRYPTERLHPKCYPYVTYDYLNTMFLTNATSNPQSFDQNLMIAFSNMSLYVEHMSSKLLPLCEALEESCKRRLERFICLFVYPACKRTSATSSTTDQTLVPARMCKSSCMNTLLPFAKPDLLPLCNDLREDICIAIPQDNVNSYRCGGLLPTDEKVCNRNGICLAGFCNCSSGYSGALCDRYVCTNNCNGKGQCVGPNRCECTSGFSGSDCSQFALPQACVSIPSTAIPFCKNYGVNYNVLNLDFSVGAKNNSHAIQVFMDAVSEADRQAQTNYNEFVAAKNLCNSSVPSCDIAPLKKYFCLQQFKLCTNSNPRMSLCRSVCQQISASSNITLNCDLLPTEGCNFGSYLPTSVTCFGLRRDNPQVCFGKGQCIAQDQCQCFTGFGGDRCDKYICHSKLSNDPSVCSGNGTCLFSDYCQCRRGYTGRLCDIPTCNGLTDVMGGCSWRGKCETIDRCVCDSPSLEPSSFCSRCKKGYEGPNCEYPICFKVQSNYGSVCSGHGRCTSPNNCVCDNGYTGNACQSFTCYGTDARNSTVCGGHGRCVAPDTCVCEPRWNDGRNCTSCSPAFNGPQCENQFCSKAITCNNRGECINNECTCSGNFGGRFCEKCAPGFVGENCDILCTSALNCSSNGVCSRNGSCECYQRFTGAKCDTCSGAWSGSGCMFNLPSVLTFSANGDRLVGTYYSSIRKRIECKSLITDDSLDKIGGDDADCNLLSDGTFEIVLGAFATVTTGDVISFYQDPSKGDSSPTVDVPVASGSFIPAQPTAILFVEKNVVSSCDRVVLDASASATLDGRKLQYSWSASTAPSSDMLYFLNERFSQWKYSIMTFDASLLETGTYTVEVTVQSSFNTFSKQSISFDVIGNAVPTISLKEGLSPTVNIGSLALINAHIRFPLCYNGNPRLTRWNYTMDETKSSAANVDIKFRDGILVFGPSYTVLPIEGDYYFSVTAQADRAQPVSLQFKVTAVAKPLLVKFDIFDVTQSTDEVLSFNVLTLDPSATSDTSTLNISCFDLVNAVDCANLPSPIQTPFSSKLLEGKYKFTATYSKGVRSNSASLTVTVVNMARDAMIRVSIVAMSVGMSNQVADMTAVDPSKDLVLLSRFIDRVSRPTYLWESDDLSLDDIECTLSYLKLPKTLLTGTFTIRLTVTDGTTRTGSTSLTFTMNQPPSKGVFEISPNSGVALKTLFNIGCSNGFSDPHLPLTYQFFYYDQWIGDWKQLNDRSERKSITSPLPVGSGSGNTLRIKAVVYDSKLASTSVETSVVVTAPSAEEARSILLNTTTQGTISQSTATAALDLLKTIQTNDSNIIRQMKDVGSQYINAYFENVEEQVAISGETSDSASAKIDVINTASGSSAYLHDSTSSTLISKLLNTTSLISSSGTINTESSTLDIAKQAADSLFTRVNQAGMTSRKANAFSKTDIDNLKQIYHSLLISYTKNLAPDMPATRLAAQGILGYNRKLNAATLNGLAEIVDGKHKYALSQNFSKIPEIALHSSVNIMMRIYNMSTALSEFPIHTLNITSKVIDFSVIPEQSMKIEIKRQPHSIANLTFESVKKSSNARALLQATDTMACRVWNEATKTFEVSSDCTIIEKNVDTTVASVKSTGIFILTTENVSPSIITPTHSSRNTSVNGAVTCFMMPIITSLLISLVVLVLL</sequence>
<feature type="domain" description="EGF-like" evidence="7">
    <location>
        <begin position="1131"/>
        <end position="1169"/>
    </location>
</feature>
<dbReference type="EMBL" id="PYSW02000056">
    <property type="protein sequence ID" value="KAG2373390.1"/>
    <property type="molecule type" value="Genomic_DNA"/>
</dbReference>
<feature type="signal peptide" evidence="6">
    <location>
        <begin position="1"/>
        <end position="26"/>
    </location>
</feature>
<dbReference type="GO" id="GO:0007157">
    <property type="term" value="P:heterophilic cell-cell adhesion via plasma membrane cell adhesion molecules"/>
    <property type="evidence" value="ECO:0007669"/>
    <property type="project" value="TreeGrafter"/>
</dbReference>
<dbReference type="GO" id="GO:0050839">
    <property type="term" value="F:cell adhesion molecule binding"/>
    <property type="evidence" value="ECO:0007669"/>
    <property type="project" value="TreeGrafter"/>
</dbReference>
<dbReference type="RefSeq" id="XP_044542564.1">
    <property type="nucleotide sequence ID" value="XM_044688002.1"/>
</dbReference>
<feature type="domain" description="EGF-like" evidence="7">
    <location>
        <begin position="954"/>
        <end position="993"/>
    </location>
</feature>
<dbReference type="InterPro" id="IPR002859">
    <property type="entry name" value="PKD/REJ-like"/>
</dbReference>
<feature type="domain" description="EGF-like" evidence="7">
    <location>
        <begin position="1045"/>
        <end position="1084"/>
    </location>
</feature>
<evidence type="ECO:0000256" key="2">
    <source>
        <dbReference type="ARBA" id="ARBA00022737"/>
    </source>
</evidence>
<dbReference type="InterPro" id="IPR036790">
    <property type="entry name" value="Frizzled_dom_sf"/>
</dbReference>
<keyword evidence="1 4" id="KW-0245">EGF-like domain</keyword>
<name>A0AA88GDF1_NAELO</name>
<dbReference type="InterPro" id="IPR002049">
    <property type="entry name" value="LE_dom"/>
</dbReference>
<feature type="domain" description="FZ" evidence="8">
    <location>
        <begin position="575"/>
        <end position="730"/>
    </location>
</feature>
<comment type="caution">
    <text evidence="9">The sequence shown here is derived from an EMBL/GenBank/DDBJ whole genome shotgun (WGS) entry which is preliminary data.</text>
</comment>
<dbReference type="InterPro" id="IPR013111">
    <property type="entry name" value="EGF_extracell"/>
</dbReference>
<feature type="disulfide bond" evidence="4">
    <location>
        <begin position="132"/>
        <end position="141"/>
    </location>
</feature>
<dbReference type="Pfam" id="PF23106">
    <property type="entry name" value="EGF_Teneurin"/>
    <property type="match status" value="1"/>
</dbReference>
<dbReference type="GO" id="GO:0046982">
    <property type="term" value="F:protein heterodimerization activity"/>
    <property type="evidence" value="ECO:0007669"/>
    <property type="project" value="TreeGrafter"/>
</dbReference>
<evidence type="ECO:0000256" key="3">
    <source>
        <dbReference type="ARBA" id="ARBA00023157"/>
    </source>
</evidence>
<keyword evidence="3 4" id="KW-1015">Disulfide bond</keyword>
<dbReference type="PANTHER" id="PTHR11219">
    <property type="entry name" value="TENEURIN AND N-ACETYLGLUCOSAMINE-1-PHOSPHODIESTER ALPHA-N-ACETYLGLUCOSAMINIDASE"/>
    <property type="match status" value="1"/>
</dbReference>
<dbReference type="InterPro" id="IPR000742">
    <property type="entry name" value="EGF"/>
</dbReference>
<gene>
    <name evidence="9" type="ORF">C9374_012256</name>
</gene>
<dbReference type="Gene3D" id="1.10.2000.10">
    <property type="entry name" value="Frizzled cysteine-rich domain"/>
    <property type="match status" value="1"/>
</dbReference>
<evidence type="ECO:0000259" key="8">
    <source>
        <dbReference type="PROSITE" id="PS50038"/>
    </source>
</evidence>
<dbReference type="Pfam" id="PF02010">
    <property type="entry name" value="REJ"/>
    <property type="match status" value="1"/>
</dbReference>
<keyword evidence="5" id="KW-0812">Transmembrane</keyword>
<evidence type="ECO:0000256" key="5">
    <source>
        <dbReference type="SAM" id="Phobius"/>
    </source>
</evidence>
<dbReference type="PROSITE" id="PS01186">
    <property type="entry name" value="EGF_2"/>
    <property type="match status" value="5"/>
</dbReference>
<keyword evidence="6" id="KW-0732">Signal</keyword>